<proteinExistence type="predicted"/>
<sequence length="276" mass="30482">MVLLHRFCFIFTIRLGTIFICSINLILNTVLLAYLFKWVNLPEADTANFIHENIGHKKVAHGADLIQAVEDNPALYSQLALTISIAYGVSCILGTFGAFACQEGYLWPFIILNIARDVCAIGVHIFFTTLIKENSQDLGLLIGVTLAGSFILMFAFYCDACVYSLRQVLGNPVLRELAEETIGIMAETVNQPAMVYREPGAFNPANLRADQNLGTRRSAIQAISPILRGRSMQPVGVAEPFRLPGYPSRMRYPNGYPNISTQPADRGYATLIAPVY</sequence>
<feature type="transmembrane region" description="Helical" evidence="1">
    <location>
        <begin position="139"/>
        <end position="158"/>
    </location>
</feature>
<feature type="transmembrane region" description="Helical" evidence="1">
    <location>
        <begin position="7"/>
        <end position="36"/>
    </location>
</feature>
<keyword evidence="1" id="KW-0812">Transmembrane</keyword>
<keyword evidence="1" id="KW-0472">Membrane</keyword>
<organism evidence="2 3">
    <name type="scientific">Nesidiocoris tenuis</name>
    <dbReference type="NCBI Taxonomy" id="355587"/>
    <lineage>
        <taxon>Eukaryota</taxon>
        <taxon>Metazoa</taxon>
        <taxon>Ecdysozoa</taxon>
        <taxon>Arthropoda</taxon>
        <taxon>Hexapoda</taxon>
        <taxon>Insecta</taxon>
        <taxon>Pterygota</taxon>
        <taxon>Neoptera</taxon>
        <taxon>Paraneoptera</taxon>
        <taxon>Hemiptera</taxon>
        <taxon>Heteroptera</taxon>
        <taxon>Panheteroptera</taxon>
        <taxon>Cimicomorpha</taxon>
        <taxon>Miridae</taxon>
        <taxon>Dicyphina</taxon>
        <taxon>Nesidiocoris</taxon>
    </lineage>
</organism>
<dbReference type="Proteomes" id="UP001307889">
    <property type="component" value="Chromosome 6"/>
</dbReference>
<dbReference type="EMBL" id="AP028914">
    <property type="protein sequence ID" value="BES95139.1"/>
    <property type="molecule type" value="Genomic_DNA"/>
</dbReference>
<accession>A0ABN7ASF6</accession>
<name>A0ABN7ASF6_9HEMI</name>
<feature type="transmembrane region" description="Helical" evidence="1">
    <location>
        <begin position="79"/>
        <end position="99"/>
    </location>
</feature>
<evidence type="ECO:0000313" key="2">
    <source>
        <dbReference type="EMBL" id="BES95139.1"/>
    </source>
</evidence>
<gene>
    <name evidence="2" type="ORF">NTJ_07948</name>
</gene>
<evidence type="ECO:0000256" key="1">
    <source>
        <dbReference type="SAM" id="Phobius"/>
    </source>
</evidence>
<reference evidence="2 3" key="1">
    <citation type="submission" date="2023-09" db="EMBL/GenBank/DDBJ databases">
        <title>Nesidiocoris tenuis whole genome shotgun sequence.</title>
        <authorList>
            <person name="Shibata T."/>
            <person name="Shimoda M."/>
            <person name="Kobayashi T."/>
            <person name="Uehara T."/>
        </authorList>
    </citation>
    <scope>NUCLEOTIDE SEQUENCE [LARGE SCALE GENOMIC DNA]</scope>
    <source>
        <strain evidence="2 3">Japan</strain>
    </source>
</reference>
<keyword evidence="3" id="KW-1185">Reference proteome</keyword>
<keyword evidence="1" id="KW-1133">Transmembrane helix</keyword>
<feature type="transmembrane region" description="Helical" evidence="1">
    <location>
        <begin position="106"/>
        <end position="127"/>
    </location>
</feature>
<evidence type="ECO:0000313" key="3">
    <source>
        <dbReference type="Proteomes" id="UP001307889"/>
    </source>
</evidence>
<protein>
    <submittedName>
        <fullName evidence="2">Glucoside xylosyltransferase</fullName>
    </submittedName>
</protein>